<feature type="transmembrane region" description="Helical" evidence="1">
    <location>
        <begin position="117"/>
        <end position="139"/>
    </location>
</feature>
<feature type="transmembrane region" description="Helical" evidence="1">
    <location>
        <begin position="20"/>
        <end position="39"/>
    </location>
</feature>
<keyword evidence="3" id="KW-1185">Reference proteome</keyword>
<evidence type="ECO:0000313" key="3">
    <source>
        <dbReference type="Proteomes" id="UP001589943"/>
    </source>
</evidence>
<dbReference type="EMBL" id="JBHLTL010000004">
    <property type="protein sequence ID" value="MFC0589285.1"/>
    <property type="molecule type" value="Genomic_DNA"/>
</dbReference>
<dbReference type="RefSeq" id="WP_379480777.1">
    <property type="nucleotide sequence ID" value="NZ_JBHLTL010000004.1"/>
</dbReference>
<keyword evidence="1" id="KW-0472">Membrane</keyword>
<reference evidence="2 3" key="1">
    <citation type="submission" date="2024-09" db="EMBL/GenBank/DDBJ databases">
        <authorList>
            <person name="Sun Q."/>
            <person name="Mori K."/>
        </authorList>
    </citation>
    <scope>NUCLEOTIDE SEQUENCE [LARGE SCALE GENOMIC DNA]</scope>
    <source>
        <strain evidence="2 3">NCAIM B.02537</strain>
    </source>
</reference>
<keyword evidence="1" id="KW-1133">Transmembrane helix</keyword>
<organism evidence="2 3">
    <name type="scientific">Novosphingobium aquiterrae</name>
    <dbReference type="NCBI Taxonomy" id="624388"/>
    <lineage>
        <taxon>Bacteria</taxon>
        <taxon>Pseudomonadati</taxon>
        <taxon>Pseudomonadota</taxon>
        <taxon>Alphaproteobacteria</taxon>
        <taxon>Sphingomonadales</taxon>
        <taxon>Sphingomonadaceae</taxon>
        <taxon>Novosphingobium</taxon>
    </lineage>
</organism>
<sequence>MPTPLPRSLQQLGRPRINRAPSPVLALVAPWLMVMLGSLTTLLPLIASAPVVPPFGFLILIGWQQLRPGLFPVWAGLPLGLFDDLFSGQPFGSAVLLWSVTMIALDIIETRFPWRGFWLNWLASAAIITLYLVLALGLANLGGGMASLVILGPQLIVSILTYPLAARLVGLFDRFRLIPLRPV</sequence>
<evidence type="ECO:0000313" key="2">
    <source>
        <dbReference type="EMBL" id="MFC0589285.1"/>
    </source>
</evidence>
<name>A0ABV6PHH3_9SPHN</name>
<feature type="transmembrane region" description="Helical" evidence="1">
    <location>
        <begin position="86"/>
        <end position="105"/>
    </location>
</feature>
<dbReference type="Proteomes" id="UP001589943">
    <property type="component" value="Unassembled WGS sequence"/>
</dbReference>
<accession>A0ABV6PHH3</accession>
<keyword evidence="1" id="KW-0812">Transmembrane</keyword>
<gene>
    <name evidence="2" type="ORF">ACFFF7_07655</name>
</gene>
<protein>
    <submittedName>
        <fullName evidence="2">Rod shape-determining protein MreD</fullName>
    </submittedName>
</protein>
<comment type="caution">
    <text evidence="2">The sequence shown here is derived from an EMBL/GenBank/DDBJ whole genome shotgun (WGS) entry which is preliminary data.</text>
</comment>
<feature type="transmembrane region" description="Helical" evidence="1">
    <location>
        <begin position="145"/>
        <end position="166"/>
    </location>
</feature>
<proteinExistence type="predicted"/>
<evidence type="ECO:0000256" key="1">
    <source>
        <dbReference type="SAM" id="Phobius"/>
    </source>
</evidence>